<comment type="caution">
    <text evidence="1">The sequence shown here is derived from an EMBL/GenBank/DDBJ whole genome shotgun (WGS) entry which is preliminary data.</text>
</comment>
<name>A0A2V4BTK5_9FLAO</name>
<dbReference type="EMBL" id="QJHK01000006">
    <property type="protein sequence ID" value="PXY41173.1"/>
    <property type="molecule type" value="Genomic_DNA"/>
</dbReference>
<keyword evidence="2" id="KW-1185">Reference proteome</keyword>
<dbReference type="OrthoDB" id="1160950at2"/>
<evidence type="ECO:0000313" key="2">
    <source>
        <dbReference type="Proteomes" id="UP000247903"/>
    </source>
</evidence>
<evidence type="ECO:0000313" key="1">
    <source>
        <dbReference type="EMBL" id="PXY41173.1"/>
    </source>
</evidence>
<gene>
    <name evidence="1" type="ORF">DMB65_09470</name>
</gene>
<dbReference type="RefSeq" id="WP_110306408.1">
    <property type="nucleotide sequence ID" value="NZ_QJHK01000006.1"/>
</dbReference>
<protein>
    <submittedName>
        <fullName evidence="1">Uncharacterized protein</fullName>
    </submittedName>
</protein>
<proteinExistence type="predicted"/>
<reference evidence="1 2" key="1">
    <citation type="submission" date="2018-05" db="EMBL/GenBank/DDBJ databases">
        <title>Flavobacterium sp. strain IMCC34759, incomplete genome.</title>
        <authorList>
            <person name="Joung Y."/>
            <person name="Cho J."/>
        </authorList>
    </citation>
    <scope>NUCLEOTIDE SEQUENCE [LARGE SCALE GENOMIC DNA]</scope>
    <source>
        <strain evidence="1 2">IMCC34759</strain>
    </source>
</reference>
<accession>A0A2V4BTK5</accession>
<dbReference type="PROSITE" id="PS51257">
    <property type="entry name" value="PROKAR_LIPOPROTEIN"/>
    <property type="match status" value="1"/>
</dbReference>
<sequence>MKDSSRLILAFLLLVLFSCKKEDSQSKKNDDSEIRDRYFNLEKIGWKSRSYTQVVDDIGFTATEVPIQYYLLKDQGIENLQHVDSLYEENKRERVIEFVFQQDEEKDLLGKDFTGMDYTAAVKYMSFGLNNDFYVVTSKKDTIPCSGVNFERNYKIAPFQKVLLFFSGIDPNDKIQLIYNDYLFRKGTLKFKFKDPFTPIAL</sequence>
<organism evidence="1 2">
    <name type="scientific">Flavobacterium cheongpyeongense</name>
    <dbReference type="NCBI Taxonomy" id="2212651"/>
    <lineage>
        <taxon>Bacteria</taxon>
        <taxon>Pseudomonadati</taxon>
        <taxon>Bacteroidota</taxon>
        <taxon>Flavobacteriia</taxon>
        <taxon>Flavobacteriales</taxon>
        <taxon>Flavobacteriaceae</taxon>
        <taxon>Flavobacterium</taxon>
    </lineage>
</organism>
<dbReference type="AlphaFoldDB" id="A0A2V4BTK5"/>
<dbReference type="Proteomes" id="UP000247903">
    <property type="component" value="Unassembled WGS sequence"/>
</dbReference>